<keyword evidence="7" id="KW-1185">Reference proteome</keyword>
<keyword evidence="1 3" id="KW-0597">Phosphoprotein</keyword>
<dbReference type="Pfam" id="PF00196">
    <property type="entry name" value="GerE"/>
    <property type="match status" value="1"/>
</dbReference>
<sequence>MSVVPPAGSGSADSLQAVAAALAARPYARRGVSLREAPVRVVLVDDHAVLRVGLRALLEKTPDVTVVGDGSNGVEAVALAEQLAPDVVVLDLDMPGGDGATATRALCALEHPPKVLILSMHAEEDQLIPLLKDGATGYLSKEAAGRELVAAIRVVASGDTYVRPHVARLLAGSVRQSAAPDARRLAFQSLSEREQRVVTLMAEGYSGVEIGQQLDISPKTVDTYKQRIEKKLGITHRTEYVRLALSLDLIRK</sequence>
<evidence type="ECO:0000259" key="4">
    <source>
        <dbReference type="PROSITE" id="PS50043"/>
    </source>
</evidence>
<dbReference type="CDD" id="cd17535">
    <property type="entry name" value="REC_NarL-like"/>
    <property type="match status" value="1"/>
</dbReference>
<protein>
    <submittedName>
        <fullName evidence="6">Response regulator receiver</fullName>
    </submittedName>
</protein>
<dbReference type="InterPro" id="IPR011006">
    <property type="entry name" value="CheY-like_superfamily"/>
</dbReference>
<dbReference type="InterPro" id="IPR001789">
    <property type="entry name" value="Sig_transdc_resp-reg_receiver"/>
</dbReference>
<accession>W0RUI1</accession>
<dbReference type="OrthoDB" id="9780312at2"/>
<dbReference type="InterPro" id="IPR000792">
    <property type="entry name" value="Tscrpt_reg_LuxR_C"/>
</dbReference>
<dbReference type="Pfam" id="PF00072">
    <property type="entry name" value="Response_reg"/>
    <property type="match status" value="1"/>
</dbReference>
<dbReference type="SUPFAM" id="SSF46894">
    <property type="entry name" value="C-terminal effector domain of the bipartite response regulators"/>
    <property type="match status" value="1"/>
</dbReference>
<feature type="modified residue" description="4-aspartylphosphate" evidence="3">
    <location>
        <position position="91"/>
    </location>
</feature>
<dbReference type="SUPFAM" id="SSF52172">
    <property type="entry name" value="CheY-like"/>
    <property type="match status" value="1"/>
</dbReference>
<evidence type="ECO:0000256" key="3">
    <source>
        <dbReference type="PROSITE-ProRule" id="PRU00169"/>
    </source>
</evidence>
<dbReference type="EMBL" id="CP007130">
    <property type="protein sequence ID" value="AHG93213.1"/>
    <property type="molecule type" value="Genomic_DNA"/>
</dbReference>
<dbReference type="InParanoid" id="W0RUI1"/>
<dbReference type="PANTHER" id="PTHR43214:SF43">
    <property type="entry name" value="TWO-COMPONENT RESPONSE REGULATOR"/>
    <property type="match status" value="1"/>
</dbReference>
<dbReference type="CDD" id="cd06170">
    <property type="entry name" value="LuxR_C_like"/>
    <property type="match status" value="1"/>
</dbReference>
<dbReference type="SMART" id="SM00448">
    <property type="entry name" value="REC"/>
    <property type="match status" value="1"/>
</dbReference>
<dbReference type="InterPro" id="IPR058245">
    <property type="entry name" value="NreC/VraR/RcsB-like_REC"/>
</dbReference>
<gene>
    <name evidence="6" type="ORF">J421_5678</name>
</gene>
<dbReference type="InterPro" id="IPR016032">
    <property type="entry name" value="Sig_transdc_resp-reg_C-effctor"/>
</dbReference>
<dbReference type="HOGENOM" id="CLU_000445_90_1_0"/>
<dbReference type="RefSeq" id="WP_158508950.1">
    <property type="nucleotide sequence ID" value="NZ_CP007130.1"/>
</dbReference>
<dbReference type="GO" id="GO:0006355">
    <property type="term" value="P:regulation of DNA-templated transcription"/>
    <property type="evidence" value="ECO:0007669"/>
    <property type="project" value="InterPro"/>
</dbReference>
<dbReference type="GO" id="GO:0003677">
    <property type="term" value="F:DNA binding"/>
    <property type="evidence" value="ECO:0007669"/>
    <property type="project" value="UniProtKB-KW"/>
</dbReference>
<dbReference type="InterPro" id="IPR039420">
    <property type="entry name" value="WalR-like"/>
</dbReference>
<dbReference type="GO" id="GO:0000160">
    <property type="term" value="P:phosphorelay signal transduction system"/>
    <property type="evidence" value="ECO:0007669"/>
    <property type="project" value="InterPro"/>
</dbReference>
<feature type="domain" description="HTH luxR-type" evidence="4">
    <location>
        <begin position="183"/>
        <end position="248"/>
    </location>
</feature>
<geneLocation type="plasmid" evidence="6 7">
    <name>2</name>
</geneLocation>
<evidence type="ECO:0000313" key="6">
    <source>
        <dbReference type="EMBL" id="AHG93213.1"/>
    </source>
</evidence>
<evidence type="ECO:0000256" key="1">
    <source>
        <dbReference type="ARBA" id="ARBA00022553"/>
    </source>
</evidence>
<dbReference type="SMART" id="SM00421">
    <property type="entry name" value="HTH_LUXR"/>
    <property type="match status" value="1"/>
</dbReference>
<feature type="domain" description="Response regulatory" evidence="5">
    <location>
        <begin position="40"/>
        <end position="156"/>
    </location>
</feature>
<proteinExistence type="predicted"/>
<dbReference type="eggNOG" id="COG2197">
    <property type="taxonomic scope" value="Bacteria"/>
</dbReference>
<keyword evidence="2" id="KW-0238">DNA-binding</keyword>
<dbReference type="Gene3D" id="3.40.50.2300">
    <property type="match status" value="1"/>
</dbReference>
<dbReference type="PROSITE" id="PS50110">
    <property type="entry name" value="RESPONSE_REGULATORY"/>
    <property type="match status" value="1"/>
</dbReference>
<dbReference type="PRINTS" id="PR00038">
    <property type="entry name" value="HTHLUXR"/>
</dbReference>
<keyword evidence="6" id="KW-0614">Plasmid</keyword>
<evidence type="ECO:0000313" key="7">
    <source>
        <dbReference type="Proteomes" id="UP000019151"/>
    </source>
</evidence>
<dbReference type="PROSITE" id="PS50043">
    <property type="entry name" value="HTH_LUXR_2"/>
    <property type="match status" value="1"/>
</dbReference>
<reference evidence="6 7" key="1">
    <citation type="journal article" date="2014" name="Genome Announc.">
        <title>Genome Sequence and Methylome of Soil Bacterium Gemmatirosa kalamazoonensis KBS708T, a Member of the Rarely Cultivated Gemmatimonadetes Phylum.</title>
        <authorList>
            <person name="Debruyn J.M."/>
            <person name="Radosevich M."/>
            <person name="Wommack K.E."/>
            <person name="Polson S.W."/>
            <person name="Hauser L.J."/>
            <person name="Fawaz M.N."/>
            <person name="Korlach J."/>
            <person name="Tsai Y.C."/>
        </authorList>
    </citation>
    <scope>NUCLEOTIDE SEQUENCE [LARGE SCALE GENOMIC DNA]</scope>
    <source>
        <strain evidence="6 7">KBS708</strain>
        <plasmid evidence="7">Plasmid 2</plasmid>
    </source>
</reference>
<dbReference type="PANTHER" id="PTHR43214">
    <property type="entry name" value="TWO-COMPONENT RESPONSE REGULATOR"/>
    <property type="match status" value="1"/>
</dbReference>
<dbReference type="Proteomes" id="UP000019151">
    <property type="component" value="Plasmid 2"/>
</dbReference>
<organism evidence="6 7">
    <name type="scientific">Gemmatirosa kalamazoonensis</name>
    <dbReference type="NCBI Taxonomy" id="861299"/>
    <lineage>
        <taxon>Bacteria</taxon>
        <taxon>Pseudomonadati</taxon>
        <taxon>Gemmatimonadota</taxon>
        <taxon>Gemmatimonadia</taxon>
        <taxon>Gemmatimonadales</taxon>
        <taxon>Gemmatimonadaceae</taxon>
        <taxon>Gemmatirosa</taxon>
    </lineage>
</organism>
<evidence type="ECO:0000256" key="2">
    <source>
        <dbReference type="ARBA" id="ARBA00023125"/>
    </source>
</evidence>
<name>W0RUI1_9BACT</name>
<evidence type="ECO:0000259" key="5">
    <source>
        <dbReference type="PROSITE" id="PS50110"/>
    </source>
</evidence>
<dbReference type="KEGG" id="gba:J421_5678"/>
<dbReference type="AlphaFoldDB" id="W0RUI1"/>